<organism evidence="1 2">
    <name type="scientific">Akanthomyces lecanii RCEF 1005</name>
    <dbReference type="NCBI Taxonomy" id="1081108"/>
    <lineage>
        <taxon>Eukaryota</taxon>
        <taxon>Fungi</taxon>
        <taxon>Dikarya</taxon>
        <taxon>Ascomycota</taxon>
        <taxon>Pezizomycotina</taxon>
        <taxon>Sordariomycetes</taxon>
        <taxon>Hypocreomycetidae</taxon>
        <taxon>Hypocreales</taxon>
        <taxon>Cordycipitaceae</taxon>
        <taxon>Akanthomyces</taxon>
        <taxon>Cordyceps confragosa</taxon>
    </lineage>
</organism>
<dbReference type="Proteomes" id="UP000076881">
    <property type="component" value="Unassembled WGS sequence"/>
</dbReference>
<gene>
    <name evidence="1" type="ORF">LEL_10533</name>
</gene>
<name>A0A167XKI1_CORDF</name>
<proteinExistence type="predicted"/>
<dbReference type="EMBL" id="AZHF01000014">
    <property type="protein sequence ID" value="OAA65086.1"/>
    <property type="molecule type" value="Genomic_DNA"/>
</dbReference>
<keyword evidence="2" id="KW-1185">Reference proteome</keyword>
<accession>A0A167XKI1</accession>
<evidence type="ECO:0000313" key="1">
    <source>
        <dbReference type="EMBL" id="OAA65086.1"/>
    </source>
</evidence>
<protein>
    <submittedName>
        <fullName evidence="1">Uncharacterized protein</fullName>
    </submittedName>
</protein>
<sequence length="269" mass="30193">MAHSTLQDLTSLQHVGTYRITPRDDSDGKATTEEGDSWEFHSLFVSPRQQVTEHDISKLPREFEGSIFLLVCPEETSIQCSNESLAALGNFVVLSANYLIFEQKKWEKEMTKETLINAPYITVSDAISMVLSAYNMEAEKIQVVKEPQFPKEDEIKSSIAKAGLRNRTVSSYMSVMKAFFQYLGHKSFPPGWVLLELEQVLAKYIKETSPFSSHQKLLKGDRVRSLIRKHLAESVDTEVGDGHVAGTRAVTASRARTTLPLVRTKPATI</sequence>
<reference evidence="1 2" key="1">
    <citation type="journal article" date="2016" name="Genome Biol. Evol.">
        <title>Divergent and convergent evolution of fungal pathogenicity.</title>
        <authorList>
            <person name="Shang Y."/>
            <person name="Xiao G."/>
            <person name="Zheng P."/>
            <person name="Cen K."/>
            <person name="Zhan S."/>
            <person name="Wang C."/>
        </authorList>
    </citation>
    <scope>NUCLEOTIDE SEQUENCE [LARGE SCALE GENOMIC DNA]</scope>
    <source>
        <strain evidence="1 2">RCEF 1005</strain>
    </source>
</reference>
<dbReference type="AlphaFoldDB" id="A0A167XKI1"/>
<comment type="caution">
    <text evidence="1">The sequence shown here is derived from an EMBL/GenBank/DDBJ whole genome shotgun (WGS) entry which is preliminary data.</text>
</comment>
<evidence type="ECO:0000313" key="2">
    <source>
        <dbReference type="Proteomes" id="UP000076881"/>
    </source>
</evidence>